<keyword evidence="3" id="KW-1185">Reference proteome</keyword>
<dbReference type="Proteomes" id="UP000499080">
    <property type="component" value="Unassembled WGS sequence"/>
</dbReference>
<gene>
    <name evidence="2" type="ORF">AVEN_131102_1</name>
</gene>
<evidence type="ECO:0000256" key="1">
    <source>
        <dbReference type="SAM" id="MobiDB-lite"/>
    </source>
</evidence>
<accession>A0A4Y2GE31</accession>
<sequence>MTFFCVDVDKYKSILHIAISTVKSLYSCLRVLSNRGGANGVSGGQDPVSGCCTPRRGKFLDPFKQLAIQLGYKSRSGENLRESSFRPSPCTAGRLPPPVEDTLPSRRADSNATPAFKQCLALPVWYMSGP</sequence>
<dbReference type="AlphaFoldDB" id="A0A4Y2GE31"/>
<evidence type="ECO:0000313" key="2">
    <source>
        <dbReference type="EMBL" id="GBM52082.1"/>
    </source>
</evidence>
<reference evidence="2 3" key="1">
    <citation type="journal article" date="2019" name="Sci. Rep.">
        <title>Orb-weaving spider Araneus ventricosus genome elucidates the spidroin gene catalogue.</title>
        <authorList>
            <person name="Kono N."/>
            <person name="Nakamura H."/>
            <person name="Ohtoshi R."/>
            <person name="Moran D.A.P."/>
            <person name="Shinohara A."/>
            <person name="Yoshida Y."/>
            <person name="Fujiwara M."/>
            <person name="Mori M."/>
            <person name="Tomita M."/>
            <person name="Arakawa K."/>
        </authorList>
    </citation>
    <scope>NUCLEOTIDE SEQUENCE [LARGE SCALE GENOMIC DNA]</scope>
</reference>
<name>A0A4Y2GE31_ARAVE</name>
<dbReference type="EMBL" id="BGPR01001364">
    <property type="protein sequence ID" value="GBM52082.1"/>
    <property type="molecule type" value="Genomic_DNA"/>
</dbReference>
<protein>
    <submittedName>
        <fullName evidence="2">Uncharacterized protein</fullName>
    </submittedName>
</protein>
<proteinExistence type="predicted"/>
<comment type="caution">
    <text evidence="2">The sequence shown here is derived from an EMBL/GenBank/DDBJ whole genome shotgun (WGS) entry which is preliminary data.</text>
</comment>
<evidence type="ECO:0000313" key="3">
    <source>
        <dbReference type="Proteomes" id="UP000499080"/>
    </source>
</evidence>
<feature type="region of interest" description="Disordered" evidence="1">
    <location>
        <begin position="76"/>
        <end position="108"/>
    </location>
</feature>
<organism evidence="2 3">
    <name type="scientific">Araneus ventricosus</name>
    <name type="common">Orbweaver spider</name>
    <name type="synonym">Epeira ventricosa</name>
    <dbReference type="NCBI Taxonomy" id="182803"/>
    <lineage>
        <taxon>Eukaryota</taxon>
        <taxon>Metazoa</taxon>
        <taxon>Ecdysozoa</taxon>
        <taxon>Arthropoda</taxon>
        <taxon>Chelicerata</taxon>
        <taxon>Arachnida</taxon>
        <taxon>Araneae</taxon>
        <taxon>Araneomorphae</taxon>
        <taxon>Entelegynae</taxon>
        <taxon>Araneoidea</taxon>
        <taxon>Araneidae</taxon>
        <taxon>Araneus</taxon>
    </lineage>
</organism>